<dbReference type="GO" id="GO:0005694">
    <property type="term" value="C:chromosome"/>
    <property type="evidence" value="ECO:0007669"/>
    <property type="project" value="TreeGrafter"/>
</dbReference>
<keyword evidence="4" id="KW-1185">Reference proteome</keyword>
<accession>A0A6I2UI01</accession>
<comment type="caution">
    <text evidence="3">The sequence shown here is derived from an EMBL/GenBank/DDBJ whole genome shotgun (WGS) entry which is preliminary data.</text>
</comment>
<protein>
    <recommendedName>
        <fullName evidence="2">Platelet-derived growth factor (PDGF) family profile domain-containing protein</fullName>
    </recommendedName>
</protein>
<dbReference type="EMBL" id="VUNR01000018">
    <property type="protein sequence ID" value="MSU09184.1"/>
    <property type="molecule type" value="Genomic_DNA"/>
</dbReference>
<dbReference type="InterPro" id="IPR036086">
    <property type="entry name" value="ParB/Sulfiredoxin_sf"/>
</dbReference>
<evidence type="ECO:0000256" key="1">
    <source>
        <dbReference type="SAM" id="MobiDB-lite"/>
    </source>
</evidence>
<gene>
    <name evidence="3" type="ORF">FYJ84_09325</name>
</gene>
<dbReference type="GO" id="GO:0016020">
    <property type="term" value="C:membrane"/>
    <property type="evidence" value="ECO:0007669"/>
    <property type="project" value="InterPro"/>
</dbReference>
<feature type="compositionally biased region" description="Basic and acidic residues" evidence="1">
    <location>
        <begin position="254"/>
        <end position="266"/>
    </location>
</feature>
<proteinExistence type="predicted"/>
<feature type="region of interest" description="Disordered" evidence="1">
    <location>
        <begin position="339"/>
        <end position="361"/>
    </location>
</feature>
<dbReference type="InterPro" id="IPR000072">
    <property type="entry name" value="PDGF/VEGF_dom"/>
</dbReference>
<name>A0A6I2UI01_9FIRM</name>
<feature type="region of interest" description="Disordered" evidence="1">
    <location>
        <begin position="241"/>
        <end position="266"/>
    </location>
</feature>
<dbReference type="PANTHER" id="PTHR33375">
    <property type="entry name" value="CHROMOSOME-PARTITIONING PROTEIN PARB-RELATED"/>
    <property type="match status" value="1"/>
</dbReference>
<evidence type="ECO:0000259" key="2">
    <source>
        <dbReference type="PROSITE" id="PS50278"/>
    </source>
</evidence>
<dbReference type="Pfam" id="PF02195">
    <property type="entry name" value="ParB_N"/>
    <property type="match status" value="1"/>
</dbReference>
<evidence type="ECO:0000313" key="3">
    <source>
        <dbReference type="EMBL" id="MSU09184.1"/>
    </source>
</evidence>
<dbReference type="GO" id="GO:0008083">
    <property type="term" value="F:growth factor activity"/>
    <property type="evidence" value="ECO:0007669"/>
    <property type="project" value="InterPro"/>
</dbReference>
<organism evidence="3 4">
    <name type="scientific">Anaerovibrio slackiae</name>
    <dbReference type="NCBI Taxonomy" id="2652309"/>
    <lineage>
        <taxon>Bacteria</taxon>
        <taxon>Bacillati</taxon>
        <taxon>Bacillota</taxon>
        <taxon>Negativicutes</taxon>
        <taxon>Selenomonadales</taxon>
        <taxon>Selenomonadaceae</taxon>
        <taxon>Anaerovibrio</taxon>
    </lineage>
</organism>
<dbReference type="SMART" id="SM00470">
    <property type="entry name" value="ParB"/>
    <property type="match status" value="1"/>
</dbReference>
<dbReference type="AlphaFoldDB" id="A0A6I2UI01"/>
<dbReference type="GeneID" id="96779120"/>
<dbReference type="Gene3D" id="3.90.1530.10">
    <property type="entry name" value="Conserved hypothetical protein from pyrococcus furiosus pfu- 392566-001, ParB domain"/>
    <property type="match status" value="1"/>
</dbReference>
<sequence>MPKFSITAVGNGESKPANEMRWVNLNQLEEDPMNEEIYNTDGIEELAADIELNGLMQYPLVRFMPGGMYRIISGHRRVKALRLLAKQDKEQWKTIPVILDSDKDETSIAIKLISANAVNRHMTRREQFLQAIKLYELLTEQKEKENLPGRVRDMVAKKLNISSGSVGAFLQLANNLNGILLDYYLNGSMSKSAAIEASKLPDEEQVALIEAIEYGDIEPPQLLSADIIRAHFAKYFEAGESEPKEIESDSADESVSHSDTQEQEKIPKKWNPYSGWVELPEERRLEIMRNVEKVGATDIEPCEQCHLGTNCVGCCKACLAGCGARQGCHREQGAAYREQEKSVSHSDTQKKENAVSDTKASPAYWTPNSGYVEGTCAFPSALAECHECHEATRCQGCCDKCNNHCELYQDCAKKKRMQALKDSYGSRHLEVLSLINNMTYLATHLKSGCNKIIEIAGGCTPDCPLYVDKACNLPDHYPYSDDFLLEARENNKQLDFNMKRAGV</sequence>
<dbReference type="SUPFAM" id="SSF109709">
    <property type="entry name" value="KorB DNA-binding domain-like"/>
    <property type="match status" value="1"/>
</dbReference>
<feature type="compositionally biased region" description="Basic and acidic residues" evidence="1">
    <location>
        <begin position="339"/>
        <end position="354"/>
    </location>
</feature>
<dbReference type="Proteomes" id="UP000433181">
    <property type="component" value="Unassembled WGS sequence"/>
</dbReference>
<dbReference type="PROSITE" id="PS50278">
    <property type="entry name" value="PDGF_2"/>
    <property type="match status" value="1"/>
</dbReference>
<dbReference type="RefSeq" id="WP_154407354.1">
    <property type="nucleotide sequence ID" value="NZ_VUNR01000018.1"/>
</dbReference>
<reference evidence="3 4" key="1">
    <citation type="submission" date="2019-08" db="EMBL/GenBank/DDBJ databases">
        <title>In-depth cultivation of the pig gut microbiome towards novel bacterial diversity and tailored functional studies.</title>
        <authorList>
            <person name="Wylensek D."/>
            <person name="Hitch T.C.A."/>
            <person name="Clavel T."/>
        </authorList>
    </citation>
    <scope>NUCLEOTIDE SEQUENCE [LARGE SCALE GENOMIC DNA]</scope>
    <source>
        <strain evidence="3 4">WCA-693-APC-5D-A</strain>
    </source>
</reference>
<dbReference type="InterPro" id="IPR050336">
    <property type="entry name" value="Chromosome_partition/occlusion"/>
</dbReference>
<feature type="domain" description="Platelet-derived growth factor (PDGF) family profile" evidence="2">
    <location>
        <begin position="388"/>
        <end position="454"/>
    </location>
</feature>
<dbReference type="PANTHER" id="PTHR33375:SF1">
    <property type="entry name" value="CHROMOSOME-PARTITIONING PROTEIN PARB-RELATED"/>
    <property type="match status" value="1"/>
</dbReference>
<dbReference type="InterPro" id="IPR003115">
    <property type="entry name" value="ParB_N"/>
</dbReference>
<dbReference type="SUPFAM" id="SSF110849">
    <property type="entry name" value="ParB/Sulfiredoxin"/>
    <property type="match status" value="1"/>
</dbReference>
<dbReference type="GO" id="GO:0007059">
    <property type="term" value="P:chromosome segregation"/>
    <property type="evidence" value="ECO:0007669"/>
    <property type="project" value="TreeGrafter"/>
</dbReference>
<evidence type="ECO:0000313" key="4">
    <source>
        <dbReference type="Proteomes" id="UP000433181"/>
    </source>
</evidence>